<keyword evidence="3" id="KW-1185">Reference proteome</keyword>
<dbReference type="PANTHER" id="PTHR36978">
    <property type="entry name" value="P-LOOP CONTAINING NUCLEOTIDE TRIPHOSPHATE HYDROLASE"/>
    <property type="match status" value="1"/>
</dbReference>
<name>A0AAD9VY54_PHOAM</name>
<keyword evidence="1" id="KW-1133">Transmembrane helix</keyword>
<dbReference type="Pfam" id="PF17784">
    <property type="entry name" value="Sulfotransfer_4"/>
    <property type="match status" value="1"/>
</dbReference>
<dbReference type="EMBL" id="JAUJFL010000008">
    <property type="protein sequence ID" value="KAK2598800.1"/>
    <property type="molecule type" value="Genomic_DNA"/>
</dbReference>
<evidence type="ECO:0000256" key="1">
    <source>
        <dbReference type="SAM" id="Phobius"/>
    </source>
</evidence>
<dbReference type="InterPro" id="IPR027417">
    <property type="entry name" value="P-loop_NTPase"/>
</dbReference>
<dbReference type="PANTHER" id="PTHR36978:SF3">
    <property type="entry name" value="P-LOOP CONTAINING NUCLEOSIDE TRIPHOSPHATE HYDROLASE PROTEIN"/>
    <property type="match status" value="1"/>
</dbReference>
<evidence type="ECO:0000313" key="2">
    <source>
        <dbReference type="EMBL" id="KAK2598800.1"/>
    </source>
</evidence>
<comment type="caution">
    <text evidence="2">The sequence shown here is derived from an EMBL/GenBank/DDBJ whole genome shotgun (WGS) entry which is preliminary data.</text>
</comment>
<proteinExistence type="predicted"/>
<dbReference type="AlphaFoldDB" id="A0AAD9VY54"/>
<organism evidence="2 3">
    <name type="scientific">Phomopsis amygdali</name>
    <name type="common">Fusicoccum amygdali</name>
    <dbReference type="NCBI Taxonomy" id="1214568"/>
    <lineage>
        <taxon>Eukaryota</taxon>
        <taxon>Fungi</taxon>
        <taxon>Dikarya</taxon>
        <taxon>Ascomycota</taxon>
        <taxon>Pezizomycotina</taxon>
        <taxon>Sordariomycetes</taxon>
        <taxon>Sordariomycetidae</taxon>
        <taxon>Diaporthales</taxon>
        <taxon>Diaporthaceae</taxon>
        <taxon>Diaporthe</taxon>
    </lineage>
</organism>
<protein>
    <recommendedName>
        <fullName evidence="4">P-loop containing nucleoside triphosphate hydrolase protein</fullName>
    </recommendedName>
</protein>
<gene>
    <name evidence="2" type="ORF">N8I77_012187</name>
</gene>
<keyword evidence="1" id="KW-0812">Transmembrane</keyword>
<dbReference type="SUPFAM" id="SSF52540">
    <property type="entry name" value="P-loop containing nucleoside triphosphate hydrolases"/>
    <property type="match status" value="1"/>
</dbReference>
<evidence type="ECO:0008006" key="4">
    <source>
        <dbReference type="Google" id="ProtNLM"/>
    </source>
</evidence>
<dbReference type="Proteomes" id="UP001265746">
    <property type="component" value="Unassembled WGS sequence"/>
</dbReference>
<keyword evidence="1" id="KW-0472">Membrane</keyword>
<sequence length="263" mass="29853">MGGVASKPGNDPDYTLQVIGAGFSRTGTVTMALALEKLLDGPVCHGGTQMHMLEEKYPRQWVEIYRARHERPKLLAKLRDATRGFVGITDMPGVHFIEELCEIYPEAKVICVRRDSKRWLQSAQHMSDKMTAWYMPVLMWPMPAARWFAIWLDLAVARTGEMGLLPFDEGDPDYLRRYNEHVARVVPPERLFWMEMSEGWAPLCKMLDKPIPEEPFPKANDSEAADELIELKIKAASLVWTVILGAAGVAAWVGIRVLKFSRR</sequence>
<feature type="transmembrane region" description="Helical" evidence="1">
    <location>
        <begin position="238"/>
        <end position="258"/>
    </location>
</feature>
<reference evidence="2" key="1">
    <citation type="submission" date="2023-06" db="EMBL/GenBank/DDBJ databases">
        <authorList>
            <person name="Noh H."/>
        </authorList>
    </citation>
    <scope>NUCLEOTIDE SEQUENCE</scope>
    <source>
        <strain evidence="2">DUCC20226</strain>
    </source>
</reference>
<accession>A0AAD9VY54</accession>
<evidence type="ECO:0000313" key="3">
    <source>
        <dbReference type="Proteomes" id="UP001265746"/>
    </source>
</evidence>
<dbReference type="InterPro" id="IPR040632">
    <property type="entry name" value="Sulfotransfer_4"/>
</dbReference>
<dbReference type="Gene3D" id="3.40.50.300">
    <property type="entry name" value="P-loop containing nucleotide triphosphate hydrolases"/>
    <property type="match status" value="1"/>
</dbReference>